<dbReference type="EC" id="3.1.4.53" evidence="2"/>
<dbReference type="Proteomes" id="UP000204551">
    <property type="component" value="Chromosome"/>
</dbReference>
<accession>A0A221V3L9</accession>
<evidence type="ECO:0000259" key="1">
    <source>
        <dbReference type="Pfam" id="PF00149"/>
    </source>
</evidence>
<dbReference type="InterPro" id="IPR004843">
    <property type="entry name" value="Calcineurin-like_PHP"/>
</dbReference>
<proteinExistence type="predicted"/>
<dbReference type="KEGG" id="aalg:AREALGSMS7_04592"/>
<organism evidence="2 3">
    <name type="scientific">Arenibacter algicola</name>
    <dbReference type="NCBI Taxonomy" id="616991"/>
    <lineage>
        <taxon>Bacteria</taxon>
        <taxon>Pseudomonadati</taxon>
        <taxon>Bacteroidota</taxon>
        <taxon>Flavobacteriia</taxon>
        <taxon>Flavobacteriales</taxon>
        <taxon>Flavobacteriaceae</taxon>
        <taxon>Arenibacter</taxon>
    </lineage>
</organism>
<dbReference type="Gene3D" id="3.60.21.10">
    <property type="match status" value="1"/>
</dbReference>
<sequence>MALLQKIKLILILITLIGCGSKEPKTSADQDLAIGIIADCQYCYCESSPTRFYKNSPEKLQNAVDSLNSSPLDYAIHLGDFIDRDFSSFDTVGPIWSTLKTKKYQVLGNHDFSVADSLKPLVPHKMNLKQRYYSFVEQNWRFIVLDGNDLSYQGAITPEKLAQTDSLFTLLSNSKPPNLQTWNGGLSQEQLEWVESELKLAQQNKENVGFYCHFPVLGEDKVHRLWNSPQFLSLIDQYSNVKFYFNGHNHNGDYAERRGVHYLTFKGMVDTEITSAFAKVRITTDSILIQGHGREPSRSLNISVR</sequence>
<evidence type="ECO:0000313" key="3">
    <source>
        <dbReference type="Proteomes" id="UP000204551"/>
    </source>
</evidence>
<dbReference type="RefSeq" id="WP_232514010.1">
    <property type="nucleotide sequence ID" value="NZ_CP022515.1"/>
</dbReference>
<dbReference type="PROSITE" id="PS51257">
    <property type="entry name" value="PROKAR_LIPOPROTEIN"/>
    <property type="match status" value="1"/>
</dbReference>
<evidence type="ECO:0000313" key="2">
    <source>
        <dbReference type="EMBL" id="ASO07988.1"/>
    </source>
</evidence>
<keyword evidence="2" id="KW-0378">Hydrolase</keyword>
<feature type="domain" description="Calcineurin-like phosphoesterase" evidence="1">
    <location>
        <begin position="34"/>
        <end position="251"/>
    </location>
</feature>
<dbReference type="AlphaFoldDB" id="A0A221V3L9"/>
<dbReference type="Pfam" id="PF00149">
    <property type="entry name" value="Metallophos"/>
    <property type="match status" value="1"/>
</dbReference>
<name>A0A221V3L9_9FLAO</name>
<dbReference type="GO" id="GO:0004115">
    <property type="term" value="F:3',5'-cyclic-AMP phosphodiesterase activity"/>
    <property type="evidence" value="ECO:0007669"/>
    <property type="project" value="UniProtKB-EC"/>
</dbReference>
<protein>
    <submittedName>
        <fullName evidence="2">3',5'-cyclic adenosine monophosphate phosphodiesterase CpdA</fullName>
        <ecNumber evidence="2">3.1.4.53</ecNumber>
    </submittedName>
</protein>
<dbReference type="InterPro" id="IPR029052">
    <property type="entry name" value="Metallo-depent_PP-like"/>
</dbReference>
<dbReference type="PANTHER" id="PTHR16509:SF1">
    <property type="entry name" value="MANGANESE-DEPENDENT ADP-RIBOSE_CDP-ALCOHOL DIPHOSPHATASE"/>
    <property type="match status" value="1"/>
</dbReference>
<dbReference type="PANTHER" id="PTHR16509">
    <property type="match status" value="1"/>
</dbReference>
<dbReference type="EMBL" id="CP022515">
    <property type="protein sequence ID" value="ASO07988.1"/>
    <property type="molecule type" value="Genomic_DNA"/>
</dbReference>
<dbReference type="eggNOG" id="COG1409">
    <property type="taxonomic scope" value="Bacteria"/>
</dbReference>
<dbReference type="STRING" id="616991.GCA_000733925_02781"/>
<dbReference type="SUPFAM" id="SSF56300">
    <property type="entry name" value="Metallo-dependent phosphatases"/>
    <property type="match status" value="1"/>
</dbReference>
<reference evidence="2 3" key="1">
    <citation type="submission" date="2017-07" db="EMBL/GenBank/DDBJ databases">
        <title>Genome Sequence of Arenibacter algicola Strain SMS7 Isolated from a culture of the Diatom Skeletonema marinoi.</title>
        <authorList>
            <person name="Topel M."/>
            <person name="Pinder M.I.M."/>
            <person name="Johansson O.N."/>
            <person name="Kourtchenko O."/>
            <person name="Godhe A."/>
            <person name="Clarke A.K."/>
        </authorList>
    </citation>
    <scope>NUCLEOTIDE SEQUENCE [LARGE SCALE GENOMIC DNA]</scope>
    <source>
        <strain evidence="2 3">SMS7</strain>
    </source>
</reference>
<gene>
    <name evidence="2" type="ORF">AREALGSMS7_04592</name>
</gene>